<dbReference type="EMBL" id="GDIQ01065330">
    <property type="protein sequence ID" value="JAN29407.1"/>
    <property type="molecule type" value="Transcribed_RNA"/>
</dbReference>
<name>A0A0P6EDY7_9CRUS</name>
<protein>
    <submittedName>
        <fullName evidence="1">Uncharacterized protein</fullName>
    </submittedName>
</protein>
<sequence>MGDSLACQQQTHPHLISFPNSQFKSISPSLSFASRASCGRVLVKIHQHRSDIFNASTVWVLPDGTMPL</sequence>
<reference evidence="1" key="1">
    <citation type="submission" date="2015-10" db="EMBL/GenBank/DDBJ databases">
        <title>EvidentialGene: Evidence-directed Construction of Complete mRNA Transcriptomes without Genomes.</title>
        <authorList>
            <person name="Gilbert D.G."/>
        </authorList>
    </citation>
    <scope>NUCLEOTIDE SEQUENCE</scope>
</reference>
<dbReference type="AlphaFoldDB" id="A0A0P6EDY7"/>
<dbReference type="EMBL" id="GDIQ01062130">
    <property type="protein sequence ID" value="JAN32607.1"/>
    <property type="molecule type" value="Transcribed_RNA"/>
</dbReference>
<proteinExistence type="predicted"/>
<accession>A0A0P6EDY7</accession>
<evidence type="ECO:0000313" key="1">
    <source>
        <dbReference type="EMBL" id="JAN29407.1"/>
    </source>
</evidence>
<organism evidence="1">
    <name type="scientific">Daphnia magna</name>
    <dbReference type="NCBI Taxonomy" id="35525"/>
    <lineage>
        <taxon>Eukaryota</taxon>
        <taxon>Metazoa</taxon>
        <taxon>Ecdysozoa</taxon>
        <taxon>Arthropoda</taxon>
        <taxon>Crustacea</taxon>
        <taxon>Branchiopoda</taxon>
        <taxon>Diplostraca</taxon>
        <taxon>Cladocera</taxon>
        <taxon>Anomopoda</taxon>
        <taxon>Daphniidae</taxon>
        <taxon>Daphnia</taxon>
    </lineage>
</organism>